<dbReference type="InterPro" id="IPR036388">
    <property type="entry name" value="WH-like_DNA-bd_sf"/>
</dbReference>
<reference evidence="10 11" key="1">
    <citation type="submission" date="2019-10" db="EMBL/GenBank/DDBJ databases">
        <title>Whole-genome sequence of the purple nonsulfur photosynthetic bacterium Rhodocyclus tenuis.</title>
        <authorList>
            <person name="Kyndt J.A."/>
            <person name="Meyer T.E."/>
        </authorList>
    </citation>
    <scope>NUCLEOTIDE SEQUENCE [LARGE SCALE GENOMIC DNA]</scope>
    <source>
        <strain evidence="10 11">DSM 110</strain>
    </source>
</reference>
<dbReference type="PROSITE" id="PS50110">
    <property type="entry name" value="RESPONSE_REGULATORY"/>
    <property type="match status" value="1"/>
</dbReference>
<dbReference type="Proteomes" id="UP000480275">
    <property type="component" value="Unassembled WGS sequence"/>
</dbReference>
<dbReference type="PANTHER" id="PTHR48111:SF22">
    <property type="entry name" value="REGULATOR OF RPOS"/>
    <property type="match status" value="1"/>
</dbReference>
<dbReference type="GO" id="GO:0000976">
    <property type="term" value="F:transcription cis-regulatory region binding"/>
    <property type="evidence" value="ECO:0007669"/>
    <property type="project" value="TreeGrafter"/>
</dbReference>
<feature type="DNA-binding region" description="OmpR/PhoB-type" evidence="7">
    <location>
        <begin position="124"/>
        <end position="222"/>
    </location>
</feature>
<dbReference type="AlphaFoldDB" id="A0A6L5JXY8"/>
<dbReference type="InterPro" id="IPR001867">
    <property type="entry name" value="OmpR/PhoB-type_DNA-bd"/>
</dbReference>
<comment type="caution">
    <text evidence="10">The sequence shown here is derived from an EMBL/GenBank/DDBJ whole genome shotgun (WGS) entry which is preliminary data.</text>
</comment>
<dbReference type="Pfam" id="PF00486">
    <property type="entry name" value="Trans_reg_C"/>
    <property type="match status" value="1"/>
</dbReference>
<sequence>MRVLLVEDDKKAAALLARGLGEEGFVVDIAGSAEDGEEKAFVADYDLIVLDWMLPGKDGLSLCSQLRARGVATPILMLTARDALSDRVSGLNAGADDYLTKPFAFEELLARARALLRRSELTRPTILGIDDLSLDPLTQRVTRAGAVLNLTQKEYAILHMLLRYAGEVVSRARLAEQVWKADLLAIDNLIDAHMSNLRRKVDAPGTRGLIHTVRGRGFRLTSEEDQGA</sequence>
<name>A0A6L5JXY8_RHOTE</name>
<proteinExistence type="predicted"/>
<dbReference type="EMBL" id="WIXJ01000006">
    <property type="protein sequence ID" value="MQY52089.1"/>
    <property type="molecule type" value="Genomic_DNA"/>
</dbReference>
<dbReference type="InterPro" id="IPR039420">
    <property type="entry name" value="WalR-like"/>
</dbReference>
<evidence type="ECO:0000259" key="9">
    <source>
        <dbReference type="PROSITE" id="PS51755"/>
    </source>
</evidence>
<evidence type="ECO:0000313" key="10">
    <source>
        <dbReference type="EMBL" id="MQY52089.1"/>
    </source>
</evidence>
<feature type="domain" description="Response regulatory" evidence="8">
    <location>
        <begin position="2"/>
        <end position="116"/>
    </location>
</feature>
<dbReference type="SUPFAM" id="SSF52172">
    <property type="entry name" value="CheY-like"/>
    <property type="match status" value="1"/>
</dbReference>
<dbReference type="GO" id="GO:0000156">
    <property type="term" value="F:phosphorelay response regulator activity"/>
    <property type="evidence" value="ECO:0007669"/>
    <property type="project" value="TreeGrafter"/>
</dbReference>
<evidence type="ECO:0000256" key="4">
    <source>
        <dbReference type="ARBA" id="ARBA00023125"/>
    </source>
</evidence>
<evidence type="ECO:0000256" key="5">
    <source>
        <dbReference type="ARBA" id="ARBA00023163"/>
    </source>
</evidence>
<dbReference type="Pfam" id="PF00072">
    <property type="entry name" value="Response_reg"/>
    <property type="match status" value="1"/>
</dbReference>
<dbReference type="Gene3D" id="3.40.50.2300">
    <property type="match status" value="1"/>
</dbReference>
<keyword evidence="5" id="KW-0804">Transcription</keyword>
<dbReference type="Gene3D" id="6.10.250.690">
    <property type="match status" value="1"/>
</dbReference>
<gene>
    <name evidence="10" type="ORF">GHK24_09915</name>
</gene>
<dbReference type="SMART" id="SM00862">
    <property type="entry name" value="Trans_reg_C"/>
    <property type="match status" value="1"/>
</dbReference>
<evidence type="ECO:0000256" key="2">
    <source>
        <dbReference type="ARBA" id="ARBA00023012"/>
    </source>
</evidence>
<keyword evidence="3" id="KW-0805">Transcription regulation</keyword>
<accession>A0A6L5JXY8</accession>
<dbReference type="InterPro" id="IPR011006">
    <property type="entry name" value="CheY-like_superfamily"/>
</dbReference>
<dbReference type="PANTHER" id="PTHR48111">
    <property type="entry name" value="REGULATOR OF RPOS"/>
    <property type="match status" value="1"/>
</dbReference>
<organism evidence="10 11">
    <name type="scientific">Rhodocyclus tenuis</name>
    <name type="common">Rhodospirillum tenue</name>
    <dbReference type="NCBI Taxonomy" id="1066"/>
    <lineage>
        <taxon>Bacteria</taxon>
        <taxon>Pseudomonadati</taxon>
        <taxon>Pseudomonadota</taxon>
        <taxon>Betaproteobacteria</taxon>
        <taxon>Rhodocyclales</taxon>
        <taxon>Rhodocyclaceae</taxon>
        <taxon>Rhodocyclus</taxon>
    </lineage>
</organism>
<dbReference type="GO" id="GO:0032993">
    <property type="term" value="C:protein-DNA complex"/>
    <property type="evidence" value="ECO:0007669"/>
    <property type="project" value="TreeGrafter"/>
</dbReference>
<dbReference type="GO" id="GO:0006355">
    <property type="term" value="P:regulation of DNA-templated transcription"/>
    <property type="evidence" value="ECO:0007669"/>
    <property type="project" value="InterPro"/>
</dbReference>
<evidence type="ECO:0000259" key="8">
    <source>
        <dbReference type="PROSITE" id="PS50110"/>
    </source>
</evidence>
<evidence type="ECO:0000256" key="3">
    <source>
        <dbReference type="ARBA" id="ARBA00023015"/>
    </source>
</evidence>
<dbReference type="InterPro" id="IPR016032">
    <property type="entry name" value="Sig_transdc_resp-reg_C-effctor"/>
</dbReference>
<dbReference type="PROSITE" id="PS51755">
    <property type="entry name" value="OMPR_PHOB"/>
    <property type="match status" value="1"/>
</dbReference>
<protein>
    <submittedName>
        <fullName evidence="10">Response regulator</fullName>
    </submittedName>
</protein>
<dbReference type="CDD" id="cd19935">
    <property type="entry name" value="REC_OmpR_CusR-like"/>
    <property type="match status" value="1"/>
</dbReference>
<evidence type="ECO:0000313" key="11">
    <source>
        <dbReference type="Proteomes" id="UP000480275"/>
    </source>
</evidence>
<dbReference type="Gene3D" id="1.10.10.10">
    <property type="entry name" value="Winged helix-like DNA-binding domain superfamily/Winged helix DNA-binding domain"/>
    <property type="match status" value="1"/>
</dbReference>
<evidence type="ECO:0000256" key="7">
    <source>
        <dbReference type="PROSITE-ProRule" id="PRU01091"/>
    </source>
</evidence>
<keyword evidence="1 6" id="KW-0597">Phosphoprotein</keyword>
<dbReference type="OrthoDB" id="9802426at2"/>
<evidence type="ECO:0000256" key="1">
    <source>
        <dbReference type="ARBA" id="ARBA00022553"/>
    </source>
</evidence>
<dbReference type="SUPFAM" id="SSF46894">
    <property type="entry name" value="C-terminal effector domain of the bipartite response regulators"/>
    <property type="match status" value="1"/>
</dbReference>
<evidence type="ECO:0000256" key="6">
    <source>
        <dbReference type="PROSITE-ProRule" id="PRU00169"/>
    </source>
</evidence>
<dbReference type="InterPro" id="IPR001789">
    <property type="entry name" value="Sig_transdc_resp-reg_receiver"/>
</dbReference>
<dbReference type="FunFam" id="3.40.50.2300:FF:000002">
    <property type="entry name" value="DNA-binding response regulator PhoP"/>
    <property type="match status" value="1"/>
</dbReference>
<keyword evidence="2" id="KW-0902">Two-component regulatory system</keyword>
<feature type="domain" description="OmpR/PhoB-type" evidence="9">
    <location>
        <begin position="124"/>
        <end position="222"/>
    </location>
</feature>
<keyword evidence="4 7" id="KW-0238">DNA-binding</keyword>
<dbReference type="CDD" id="cd00383">
    <property type="entry name" value="trans_reg_C"/>
    <property type="match status" value="1"/>
</dbReference>
<dbReference type="GO" id="GO:0005829">
    <property type="term" value="C:cytosol"/>
    <property type="evidence" value="ECO:0007669"/>
    <property type="project" value="TreeGrafter"/>
</dbReference>
<dbReference type="SMART" id="SM00448">
    <property type="entry name" value="REC"/>
    <property type="match status" value="1"/>
</dbReference>
<feature type="modified residue" description="4-aspartylphosphate" evidence="6">
    <location>
        <position position="51"/>
    </location>
</feature>